<dbReference type="Pfam" id="PF00075">
    <property type="entry name" value="RNase_H"/>
    <property type="match status" value="1"/>
</dbReference>
<dbReference type="Proteomes" id="UP000266861">
    <property type="component" value="Unassembled WGS sequence"/>
</dbReference>
<evidence type="ECO:0000313" key="3">
    <source>
        <dbReference type="Proteomes" id="UP000266861"/>
    </source>
</evidence>
<dbReference type="GO" id="GO:0003676">
    <property type="term" value="F:nucleic acid binding"/>
    <property type="evidence" value="ECO:0007669"/>
    <property type="project" value="InterPro"/>
</dbReference>
<dbReference type="PROSITE" id="PS50879">
    <property type="entry name" value="RNASE_H_1"/>
    <property type="match status" value="1"/>
</dbReference>
<dbReference type="Gene3D" id="3.30.420.10">
    <property type="entry name" value="Ribonuclease H-like superfamily/Ribonuclease H"/>
    <property type="match status" value="1"/>
</dbReference>
<protein>
    <recommendedName>
        <fullName evidence="1">RNase H type-1 domain-containing protein</fullName>
    </recommendedName>
</protein>
<comment type="caution">
    <text evidence="2">The sequence shown here is derived from an EMBL/GenBank/DDBJ whole genome shotgun (WGS) entry which is preliminary data.</text>
</comment>
<proteinExistence type="predicted"/>
<dbReference type="InterPro" id="IPR036397">
    <property type="entry name" value="RNaseH_sf"/>
</dbReference>
<dbReference type="InterPro" id="IPR002156">
    <property type="entry name" value="RNaseH_domain"/>
</dbReference>
<sequence>MSERIAYQTSKEKFLRKWFITTETIIDNLLAAAEKVASLNSFSVYTDGSNQDFNGHNIMDLGWVIPAFNNIGNNIEFRCTTEFFPSLTKAEIMAMITAIAIAPVNSRAETPPDSQGAINIFNIILDNSQGKNKKKEIFNNNNMVLTLAAQQIIQDFKLQISLIKVKAHSGIEYNKIADHLAQVSSISPFLDP</sequence>
<reference evidence="2 3" key="1">
    <citation type="submission" date="2018-08" db="EMBL/GenBank/DDBJ databases">
        <title>Genome and evolution of the arbuscular mycorrhizal fungus Diversispora epigaea (formerly Glomus versiforme) and its bacterial endosymbionts.</title>
        <authorList>
            <person name="Sun X."/>
            <person name="Fei Z."/>
            <person name="Harrison M."/>
        </authorList>
    </citation>
    <scope>NUCLEOTIDE SEQUENCE [LARGE SCALE GENOMIC DNA]</scope>
    <source>
        <strain evidence="2 3">IT104</strain>
    </source>
</reference>
<feature type="domain" description="RNase H type-1" evidence="1">
    <location>
        <begin position="38"/>
        <end position="186"/>
    </location>
</feature>
<dbReference type="GO" id="GO:0004523">
    <property type="term" value="F:RNA-DNA hybrid ribonuclease activity"/>
    <property type="evidence" value="ECO:0007669"/>
    <property type="project" value="InterPro"/>
</dbReference>
<accession>A0A397IYD9</accession>
<keyword evidence="3" id="KW-1185">Reference proteome</keyword>
<evidence type="ECO:0000313" key="2">
    <source>
        <dbReference type="EMBL" id="RHZ80971.1"/>
    </source>
</evidence>
<dbReference type="InterPro" id="IPR012337">
    <property type="entry name" value="RNaseH-like_sf"/>
</dbReference>
<organism evidence="2 3">
    <name type="scientific">Diversispora epigaea</name>
    <dbReference type="NCBI Taxonomy" id="1348612"/>
    <lineage>
        <taxon>Eukaryota</taxon>
        <taxon>Fungi</taxon>
        <taxon>Fungi incertae sedis</taxon>
        <taxon>Mucoromycota</taxon>
        <taxon>Glomeromycotina</taxon>
        <taxon>Glomeromycetes</taxon>
        <taxon>Diversisporales</taxon>
        <taxon>Diversisporaceae</taxon>
        <taxon>Diversispora</taxon>
    </lineage>
</organism>
<dbReference type="AlphaFoldDB" id="A0A397IYD9"/>
<gene>
    <name evidence="2" type="ORF">Glove_130g163</name>
</gene>
<dbReference type="SUPFAM" id="SSF53098">
    <property type="entry name" value="Ribonuclease H-like"/>
    <property type="match status" value="1"/>
</dbReference>
<dbReference type="OrthoDB" id="407198at2759"/>
<name>A0A397IYD9_9GLOM</name>
<evidence type="ECO:0000259" key="1">
    <source>
        <dbReference type="PROSITE" id="PS50879"/>
    </source>
</evidence>
<dbReference type="EMBL" id="PQFF01000121">
    <property type="protein sequence ID" value="RHZ80971.1"/>
    <property type="molecule type" value="Genomic_DNA"/>
</dbReference>